<dbReference type="Pfam" id="PF04012">
    <property type="entry name" value="PspA_IM30"/>
    <property type="match status" value="1"/>
</dbReference>
<dbReference type="PANTHER" id="PTHR31088:SF6">
    <property type="entry name" value="PHAGE SHOCK PROTEIN A"/>
    <property type="match status" value="1"/>
</dbReference>
<dbReference type="RefSeq" id="WP_209237587.1">
    <property type="nucleotide sequence ID" value="NZ_JADKMA010000006.1"/>
</dbReference>
<sequence>MTSITRRIADLFRIKVGNALGRAEDPRELLDYSYEKQRDLLQKVRRGVADVATSRKRVALQITQLDQSAVKLEGQAQQALAAGREDLAREALSRRTAVSSQVSELHEQEASLQAEEEKLTLASERLQAKVDAFRTRKETLKAGYTAAEARTRIGEAVTGVSEEMGDVGMAMQRAQDKTQQMEARAGALDELISSGALEDSTLPVARDDIQAELDTATEGHDIEADLSRMKAQLTAAGTPPPPALDTRNGPAEPPEGESQS</sequence>
<dbReference type="EMBL" id="JADKMA010000006">
    <property type="protein sequence ID" value="MBO8190523.1"/>
    <property type="molecule type" value="Genomic_DNA"/>
</dbReference>
<comment type="similarity">
    <text evidence="1">Belongs to the PspA/Vipp/IM30 family.</text>
</comment>
<accession>A0ABS3X571</accession>
<evidence type="ECO:0000313" key="4">
    <source>
        <dbReference type="Proteomes" id="UP001519064"/>
    </source>
</evidence>
<evidence type="ECO:0000313" key="3">
    <source>
        <dbReference type="EMBL" id="MBO8190523.1"/>
    </source>
</evidence>
<organism evidence="3 4">
    <name type="scientific">Streptomyces oryzae</name>
    <dbReference type="NCBI Taxonomy" id="1434886"/>
    <lineage>
        <taxon>Bacteria</taxon>
        <taxon>Bacillati</taxon>
        <taxon>Actinomycetota</taxon>
        <taxon>Actinomycetes</taxon>
        <taxon>Kitasatosporales</taxon>
        <taxon>Streptomycetaceae</taxon>
        <taxon>Streptomyces</taxon>
    </lineage>
</organism>
<feature type="region of interest" description="Disordered" evidence="2">
    <location>
        <begin position="232"/>
        <end position="260"/>
    </location>
</feature>
<reference evidence="3 4" key="1">
    <citation type="submission" date="2020-11" db="EMBL/GenBank/DDBJ databases">
        <title>Streptomyces spirodelae sp. nov., isolated from duckweed.</title>
        <authorList>
            <person name="Saimee Y."/>
            <person name="Duangmal K."/>
        </authorList>
    </citation>
    <scope>NUCLEOTIDE SEQUENCE [LARGE SCALE GENOMIC DNA]</scope>
    <source>
        <strain evidence="3 4">S16-07</strain>
    </source>
</reference>
<evidence type="ECO:0000256" key="2">
    <source>
        <dbReference type="SAM" id="MobiDB-lite"/>
    </source>
</evidence>
<name>A0ABS3X571_9ACTN</name>
<gene>
    <name evidence="3" type="ORF">ITI46_02175</name>
</gene>
<dbReference type="InterPro" id="IPR007157">
    <property type="entry name" value="PspA_VIPP1"/>
</dbReference>
<protein>
    <submittedName>
        <fullName evidence="3">PspA/IM30 family protein</fullName>
    </submittedName>
</protein>
<proteinExistence type="inferred from homology"/>
<comment type="caution">
    <text evidence="3">The sequence shown here is derived from an EMBL/GenBank/DDBJ whole genome shotgun (WGS) entry which is preliminary data.</text>
</comment>
<dbReference type="Proteomes" id="UP001519064">
    <property type="component" value="Unassembled WGS sequence"/>
</dbReference>
<keyword evidence="4" id="KW-1185">Reference proteome</keyword>
<dbReference type="PANTHER" id="PTHR31088">
    <property type="entry name" value="MEMBRANE-ASSOCIATED PROTEIN VIPP1, CHLOROPLASTIC"/>
    <property type="match status" value="1"/>
</dbReference>
<evidence type="ECO:0000256" key="1">
    <source>
        <dbReference type="ARBA" id="ARBA00043985"/>
    </source>
</evidence>